<protein>
    <submittedName>
        <fullName evidence="2">Uncharacterized protein</fullName>
    </submittedName>
</protein>
<keyword evidence="3" id="KW-1185">Reference proteome</keyword>
<accession>A0A6A6QCY1</accession>
<feature type="chain" id="PRO_5025410854" evidence="1">
    <location>
        <begin position="21"/>
        <end position="619"/>
    </location>
</feature>
<dbReference type="OrthoDB" id="2129641at2759"/>
<evidence type="ECO:0000313" key="3">
    <source>
        <dbReference type="Proteomes" id="UP000799750"/>
    </source>
</evidence>
<proteinExistence type="predicted"/>
<organism evidence="2 3">
    <name type="scientific">Lophium mytilinum</name>
    <dbReference type="NCBI Taxonomy" id="390894"/>
    <lineage>
        <taxon>Eukaryota</taxon>
        <taxon>Fungi</taxon>
        <taxon>Dikarya</taxon>
        <taxon>Ascomycota</taxon>
        <taxon>Pezizomycotina</taxon>
        <taxon>Dothideomycetes</taxon>
        <taxon>Pleosporomycetidae</taxon>
        <taxon>Mytilinidiales</taxon>
        <taxon>Mytilinidiaceae</taxon>
        <taxon>Lophium</taxon>
    </lineage>
</organism>
<feature type="signal peptide" evidence="1">
    <location>
        <begin position="1"/>
        <end position="20"/>
    </location>
</feature>
<dbReference type="EMBL" id="MU004198">
    <property type="protein sequence ID" value="KAF2489860.1"/>
    <property type="molecule type" value="Genomic_DNA"/>
</dbReference>
<gene>
    <name evidence="2" type="ORF">BU16DRAFT_544219</name>
</gene>
<sequence length="619" mass="64906">MHFQLSIIVPLVSFLSLVLAGTPIPNISPFLVNGVLDGPGSVDTSDYNSGGTISVNGFTVTVPKNLIAQFPATWVPFPKLVAASLSGYEVSVAGNILVSQLLLKFGQGYISAVDTASGTLSILGGPTVRINDPNGVYSKGTSGNELFTADDGNPSITAFSGFLMCVPRSSDDPKCPSSNRPAGQLSFEAPDPLVMAPFIVGDFIEFSGIKLPNGEMLVYSIVAPNVQITTTASDTVPNYIRVEVALIGVFDNNPAAEFADTRFIGYLSDFTSSGVSVTINAIDVDPCTGDITERVIGNAIPKAGDLRGKWIFRADSTTLSKYTREYRVTANTPQVTTKNGIVASQYVQPVTEWVFPEPNVPGVEQPPFDFTKIPALVNGINDDGNYYGQLSPLPGASPPAATPSTCTTNPTPVATPIAKVNTVADVRKGALVTLVGSNTEADFTNADLNFAWTQTADSPTVTLTGADKPSASFTAPAVTAITTSTFFLKISLKSDSSVSSTATVAIKVDPNKLDVVVLDKYTWASSQGGTIAVTAHSNVVDGSNTARTLVLGGTTQLVMLKGTNPGTWTYSARSTKKPASVQAKSNIGGVSAVVTTTTSRRRSVLERRAEILVDMSDAC</sequence>
<dbReference type="AlphaFoldDB" id="A0A6A6QCY1"/>
<evidence type="ECO:0000313" key="2">
    <source>
        <dbReference type="EMBL" id="KAF2489860.1"/>
    </source>
</evidence>
<name>A0A6A6QCY1_9PEZI</name>
<dbReference type="InterPro" id="IPR013783">
    <property type="entry name" value="Ig-like_fold"/>
</dbReference>
<dbReference type="Proteomes" id="UP000799750">
    <property type="component" value="Unassembled WGS sequence"/>
</dbReference>
<reference evidence="2" key="1">
    <citation type="journal article" date="2020" name="Stud. Mycol.">
        <title>101 Dothideomycetes genomes: a test case for predicting lifestyles and emergence of pathogens.</title>
        <authorList>
            <person name="Haridas S."/>
            <person name="Albert R."/>
            <person name="Binder M."/>
            <person name="Bloem J."/>
            <person name="Labutti K."/>
            <person name="Salamov A."/>
            <person name="Andreopoulos B."/>
            <person name="Baker S."/>
            <person name="Barry K."/>
            <person name="Bills G."/>
            <person name="Bluhm B."/>
            <person name="Cannon C."/>
            <person name="Castanera R."/>
            <person name="Culley D."/>
            <person name="Daum C."/>
            <person name="Ezra D."/>
            <person name="Gonzalez J."/>
            <person name="Henrissat B."/>
            <person name="Kuo A."/>
            <person name="Liang C."/>
            <person name="Lipzen A."/>
            <person name="Lutzoni F."/>
            <person name="Magnuson J."/>
            <person name="Mondo S."/>
            <person name="Nolan M."/>
            <person name="Ohm R."/>
            <person name="Pangilinan J."/>
            <person name="Park H.-J."/>
            <person name="Ramirez L."/>
            <person name="Alfaro M."/>
            <person name="Sun H."/>
            <person name="Tritt A."/>
            <person name="Yoshinaga Y."/>
            <person name="Zwiers L.-H."/>
            <person name="Turgeon B."/>
            <person name="Goodwin S."/>
            <person name="Spatafora J."/>
            <person name="Crous P."/>
            <person name="Grigoriev I."/>
        </authorList>
    </citation>
    <scope>NUCLEOTIDE SEQUENCE</scope>
    <source>
        <strain evidence="2">CBS 269.34</strain>
    </source>
</reference>
<keyword evidence="1" id="KW-0732">Signal</keyword>
<dbReference type="Gene3D" id="2.60.40.10">
    <property type="entry name" value="Immunoglobulins"/>
    <property type="match status" value="1"/>
</dbReference>
<evidence type="ECO:0000256" key="1">
    <source>
        <dbReference type="SAM" id="SignalP"/>
    </source>
</evidence>